<evidence type="ECO:0000313" key="3">
    <source>
        <dbReference type="EMBL" id="RDU68120.1"/>
    </source>
</evidence>
<gene>
    <name evidence="3" type="ORF">CQA62_06685</name>
</gene>
<keyword evidence="4" id="KW-1185">Reference proteome</keyword>
<dbReference type="Gene3D" id="2.40.128.130">
    <property type="entry name" value="Autotransporter beta-domain"/>
    <property type="match status" value="1"/>
</dbReference>
<proteinExistence type="predicted"/>
<feature type="region of interest" description="Disordered" evidence="1">
    <location>
        <begin position="748"/>
        <end position="781"/>
    </location>
</feature>
<dbReference type="PROSITE" id="PS51208">
    <property type="entry name" value="AUTOTRANSPORTER"/>
    <property type="match status" value="1"/>
</dbReference>
<feature type="compositionally biased region" description="Basic and acidic residues" evidence="1">
    <location>
        <begin position="756"/>
        <end position="781"/>
    </location>
</feature>
<dbReference type="EMBL" id="NXLU01000019">
    <property type="protein sequence ID" value="RDU68120.1"/>
    <property type="molecule type" value="Genomic_DNA"/>
</dbReference>
<protein>
    <submittedName>
        <fullName evidence="3">Autotransporter outer membrane beta-barrel domain-containing protein</fullName>
    </submittedName>
</protein>
<comment type="caution">
    <text evidence="3">The sequence shown here is derived from an EMBL/GenBank/DDBJ whole genome shotgun (WGS) entry which is preliminary data.</text>
</comment>
<accession>A0A3D8IT11</accession>
<dbReference type="RefSeq" id="WP_115585143.1">
    <property type="nucleotide sequence ID" value="NZ_NXLU01000019.1"/>
</dbReference>
<name>A0A3D8IT11_9HELI</name>
<dbReference type="InterPro" id="IPR005546">
    <property type="entry name" value="Autotransporte_beta"/>
</dbReference>
<evidence type="ECO:0000313" key="4">
    <source>
        <dbReference type="Proteomes" id="UP000257067"/>
    </source>
</evidence>
<dbReference type="Pfam" id="PF03797">
    <property type="entry name" value="Autotransporter"/>
    <property type="match status" value="1"/>
</dbReference>
<dbReference type="SMART" id="SM00869">
    <property type="entry name" value="Autotransporter"/>
    <property type="match status" value="1"/>
</dbReference>
<dbReference type="Proteomes" id="UP000257067">
    <property type="component" value="Unassembled WGS sequence"/>
</dbReference>
<feature type="domain" description="Autotransporter" evidence="2">
    <location>
        <begin position="451"/>
        <end position="737"/>
    </location>
</feature>
<dbReference type="InterPro" id="IPR036709">
    <property type="entry name" value="Autotransporte_beta_dom_sf"/>
</dbReference>
<evidence type="ECO:0000256" key="1">
    <source>
        <dbReference type="SAM" id="MobiDB-lite"/>
    </source>
</evidence>
<feature type="non-terminal residue" evidence="3">
    <location>
        <position position="1"/>
    </location>
</feature>
<dbReference type="AlphaFoldDB" id="A0A3D8IT11"/>
<dbReference type="SUPFAM" id="SSF103515">
    <property type="entry name" value="Autotransporter"/>
    <property type="match status" value="1"/>
</dbReference>
<dbReference type="GO" id="GO:0019867">
    <property type="term" value="C:outer membrane"/>
    <property type="evidence" value="ECO:0007669"/>
    <property type="project" value="InterPro"/>
</dbReference>
<dbReference type="InterPro" id="IPR006315">
    <property type="entry name" value="OM_autotransptr_brl_dom"/>
</dbReference>
<dbReference type="NCBIfam" id="TIGR01414">
    <property type="entry name" value="autotrans_barl"/>
    <property type="match status" value="1"/>
</dbReference>
<sequence length="781" mass="84028">NKVLGKTYKDGVKLALSDKQVSIGDTQKSFLETYGHYFSDTFKDGGLLNVTTARVNNGSSKTQTDTVHIQGLALGNISPLASSTAAASSRGVSSQDGSDSATTYNYNVVIGEHSAFVGDIKLQNDALIHLVMEDSSKLLTDVEHLKLKSLTLKSSGYNTNEMLLDTFAQNNTIIDIATMGDALGNLKERSNFRLLEIGDAPSSGAGAVQASSSTGLKGSGALFRVYVNANATQGADNAIQKEADAQVDAKNATLGGNSNSGGANGKYGYVYSDRIIIHDALSEGDASSGTVSSGATLASTNTNYIQTIYDANTDIAQLTYHGGGSEKQGNIAVATVKTSSGITFKGATQIQGFDEVGTTLTTANTDQYGKVVNSNGENQASGNSRVNAAAVAQEGDSANTADYTTYFISSVESKGASAANTLASTTALGLNYDLFLANFNSLNKRMGELRDNNHSQGAWGRIFNGMLSTSYGLQTKSIYTTLQAGYDYAFGFNEANNYLGFALSYANSIIKPKTMLDIDGNAKGIDKTNSNAVELAIYNSYVEDSGWFNDTIFKFSFIMSSINMAGQSSNYNTNNYGIVLSDEFGYRFKLGNESEWYIDPQVEFSLGYFNASNLKQVLSEASLNGTQDAIFNLRSRLGANFAYDLKRFTQGKDIKASVYVGTYYAYDYIKGGEISLTTNLNKTTQLKTLGSTGRFELNLGTNVEIKDNTRIYFDFERSFGGDITTEYQVNLGVRYSFGEKINYAPEVSKSSAPLKVESKEETQKSESKEQESAQSKEEQKQ</sequence>
<evidence type="ECO:0000259" key="2">
    <source>
        <dbReference type="PROSITE" id="PS51208"/>
    </source>
</evidence>
<reference evidence="3 4" key="1">
    <citation type="submission" date="2018-04" db="EMBL/GenBank/DDBJ databases">
        <title>Novel Campyloabacter and Helicobacter Species and Strains.</title>
        <authorList>
            <person name="Mannion A.J."/>
            <person name="Shen Z."/>
            <person name="Fox J.G."/>
        </authorList>
    </citation>
    <scope>NUCLEOTIDE SEQUENCE [LARGE SCALE GENOMIC DNA]</scope>
    <source>
        <strain evidence="3 4">ATCC 700242</strain>
    </source>
</reference>
<organism evidence="3 4">
    <name type="scientific">Helicobacter cholecystus</name>
    <dbReference type="NCBI Taxonomy" id="45498"/>
    <lineage>
        <taxon>Bacteria</taxon>
        <taxon>Pseudomonadati</taxon>
        <taxon>Campylobacterota</taxon>
        <taxon>Epsilonproteobacteria</taxon>
        <taxon>Campylobacterales</taxon>
        <taxon>Helicobacteraceae</taxon>
        <taxon>Helicobacter</taxon>
    </lineage>
</organism>